<dbReference type="Proteomes" id="UP000298138">
    <property type="component" value="Unassembled WGS sequence"/>
</dbReference>
<evidence type="ECO:0000313" key="2">
    <source>
        <dbReference type="EMBL" id="TGZ81620.1"/>
    </source>
</evidence>
<dbReference type="InParanoid" id="A0A4S2MY40"/>
<gene>
    <name evidence="2" type="ORF">EX30DRAFT_340498</name>
</gene>
<evidence type="ECO:0000256" key="1">
    <source>
        <dbReference type="SAM" id="Phobius"/>
    </source>
</evidence>
<evidence type="ECO:0000313" key="3">
    <source>
        <dbReference type="Proteomes" id="UP000298138"/>
    </source>
</evidence>
<keyword evidence="1" id="KW-0472">Membrane</keyword>
<dbReference type="AlphaFoldDB" id="A0A4S2MY40"/>
<evidence type="ECO:0008006" key="4">
    <source>
        <dbReference type="Google" id="ProtNLM"/>
    </source>
</evidence>
<keyword evidence="3" id="KW-1185">Reference proteome</keyword>
<sequence>MGVSIVWLEFWVLGFLVVVVVVVIVCVARWLGVLLFCVHSGTTTSTSTTSFIIVMNRYA</sequence>
<organism evidence="2 3">
    <name type="scientific">Ascodesmis nigricans</name>
    <dbReference type="NCBI Taxonomy" id="341454"/>
    <lineage>
        <taxon>Eukaryota</taxon>
        <taxon>Fungi</taxon>
        <taxon>Dikarya</taxon>
        <taxon>Ascomycota</taxon>
        <taxon>Pezizomycotina</taxon>
        <taxon>Pezizomycetes</taxon>
        <taxon>Pezizales</taxon>
        <taxon>Ascodesmidaceae</taxon>
        <taxon>Ascodesmis</taxon>
    </lineage>
</organism>
<feature type="transmembrane region" description="Helical" evidence="1">
    <location>
        <begin position="12"/>
        <end position="38"/>
    </location>
</feature>
<dbReference type="EMBL" id="ML220118">
    <property type="protein sequence ID" value="TGZ81620.1"/>
    <property type="molecule type" value="Genomic_DNA"/>
</dbReference>
<protein>
    <recommendedName>
        <fullName evidence="4">Transmembrane protein</fullName>
    </recommendedName>
</protein>
<name>A0A4S2MY40_9PEZI</name>
<keyword evidence="1" id="KW-0812">Transmembrane</keyword>
<keyword evidence="1" id="KW-1133">Transmembrane helix</keyword>
<reference evidence="2 3" key="1">
    <citation type="submission" date="2019-04" db="EMBL/GenBank/DDBJ databases">
        <title>Comparative genomics and transcriptomics to analyze fruiting body development in filamentous ascomycetes.</title>
        <authorList>
            <consortium name="DOE Joint Genome Institute"/>
            <person name="Lutkenhaus R."/>
            <person name="Traeger S."/>
            <person name="Breuer J."/>
            <person name="Kuo A."/>
            <person name="Lipzen A."/>
            <person name="Pangilinan J."/>
            <person name="Dilworth D."/>
            <person name="Sandor L."/>
            <person name="Poggeler S."/>
            <person name="Barry K."/>
            <person name="Grigoriev I.V."/>
            <person name="Nowrousian M."/>
        </authorList>
    </citation>
    <scope>NUCLEOTIDE SEQUENCE [LARGE SCALE GENOMIC DNA]</scope>
    <source>
        <strain evidence="2 3">CBS 389.68</strain>
    </source>
</reference>
<accession>A0A4S2MY40</accession>
<proteinExistence type="predicted"/>